<protein>
    <submittedName>
        <fullName evidence="1">Uncharacterized protein</fullName>
    </submittedName>
</protein>
<proteinExistence type="predicted"/>
<gene>
    <name evidence="1" type="ORF">NCTC13229_05257</name>
</gene>
<sequence>MVEKLLLQGVISLAEARRLRTPSGQDPFLRDAVDNLLMDLSGYPLREGGPRSGLDQLEYFSKAIAREPIEFAHSLDTRVGRIVLDATSGLTHENRAERRWAILDPLGAPRMDRREAGMNVWVRLLSSRVTDGLLHPVLCAGQIAGVGPLSVDDAYNSREVQINRAAPRLYKTWVSDPGTRDSQEHSMRDLFESVSWARSLS</sequence>
<evidence type="ECO:0000313" key="1">
    <source>
        <dbReference type="EMBL" id="SPZ41746.1"/>
    </source>
</evidence>
<accession>A0AB38FJR4</accession>
<evidence type="ECO:0000313" key="2">
    <source>
        <dbReference type="Proteomes" id="UP000251211"/>
    </source>
</evidence>
<reference evidence="1 2" key="1">
    <citation type="submission" date="2018-06" db="EMBL/GenBank/DDBJ databases">
        <authorList>
            <consortium name="Pathogen Informatics"/>
            <person name="Doyle S."/>
        </authorList>
    </citation>
    <scope>NUCLEOTIDE SEQUENCE [LARGE SCALE GENOMIC DNA]</scope>
    <source>
        <strain evidence="1 2">NCTC13229</strain>
    </source>
</reference>
<comment type="caution">
    <text evidence="1">The sequence shown here is derived from an EMBL/GenBank/DDBJ whole genome shotgun (WGS) entry which is preliminary data.</text>
</comment>
<dbReference type="Proteomes" id="UP000251211">
    <property type="component" value="Unassembled WGS sequence"/>
</dbReference>
<organism evidence="1 2">
    <name type="scientific">Rhodococcus wratislaviensis</name>
    <name type="common">Tsukamurella wratislaviensis</name>
    <dbReference type="NCBI Taxonomy" id="44752"/>
    <lineage>
        <taxon>Bacteria</taxon>
        <taxon>Bacillati</taxon>
        <taxon>Actinomycetota</taxon>
        <taxon>Actinomycetes</taxon>
        <taxon>Mycobacteriales</taxon>
        <taxon>Nocardiaceae</taxon>
        <taxon>Rhodococcus</taxon>
    </lineage>
</organism>
<dbReference type="AlphaFoldDB" id="A0AB38FJR4"/>
<name>A0AB38FJR4_RHOWR</name>
<dbReference type="EMBL" id="UAUI01000024">
    <property type="protein sequence ID" value="SPZ41746.1"/>
    <property type="molecule type" value="Genomic_DNA"/>
</dbReference>